<name>A0A9Q9EL63_9PEZI</name>
<evidence type="ECO:0000256" key="3">
    <source>
        <dbReference type="SAM" id="Phobius"/>
    </source>
</evidence>
<reference evidence="4" key="1">
    <citation type="submission" date="2022-06" db="EMBL/GenBank/DDBJ databases">
        <title>Complete genome sequences of two strains of the flax pathogen Septoria linicola.</title>
        <authorList>
            <person name="Lapalu N."/>
            <person name="Simon A."/>
            <person name="Demenou B."/>
            <person name="Paumier D."/>
            <person name="Guillot M.-P."/>
            <person name="Gout L."/>
            <person name="Valade R."/>
        </authorList>
    </citation>
    <scope>NUCLEOTIDE SEQUENCE</scope>
    <source>
        <strain evidence="4">SE15195</strain>
    </source>
</reference>
<feature type="transmembrane region" description="Helical" evidence="3">
    <location>
        <begin position="334"/>
        <end position="354"/>
    </location>
</feature>
<evidence type="ECO:0000256" key="1">
    <source>
        <dbReference type="ARBA" id="ARBA00004429"/>
    </source>
</evidence>
<keyword evidence="3" id="KW-0812">Transmembrane</keyword>
<keyword evidence="3" id="KW-1133">Transmembrane helix</keyword>
<organism evidence="4 5">
    <name type="scientific">Septoria linicola</name>
    <dbReference type="NCBI Taxonomy" id="215465"/>
    <lineage>
        <taxon>Eukaryota</taxon>
        <taxon>Fungi</taxon>
        <taxon>Dikarya</taxon>
        <taxon>Ascomycota</taxon>
        <taxon>Pezizomycotina</taxon>
        <taxon>Dothideomycetes</taxon>
        <taxon>Dothideomycetidae</taxon>
        <taxon>Mycosphaerellales</taxon>
        <taxon>Mycosphaerellaceae</taxon>
        <taxon>Septoria</taxon>
    </lineage>
</organism>
<feature type="transmembrane region" description="Helical" evidence="3">
    <location>
        <begin position="276"/>
        <end position="294"/>
    </location>
</feature>
<accession>A0A9Q9EL63</accession>
<feature type="transmembrane region" description="Helical" evidence="3">
    <location>
        <begin position="360"/>
        <end position="381"/>
    </location>
</feature>
<gene>
    <name evidence="4" type="ORF">Slin15195_G073180</name>
</gene>
<dbReference type="InterPro" id="IPR036259">
    <property type="entry name" value="MFS_trans_sf"/>
</dbReference>
<dbReference type="GO" id="GO:0005886">
    <property type="term" value="C:plasma membrane"/>
    <property type="evidence" value="ECO:0007669"/>
    <property type="project" value="UniProtKB-SubCell"/>
</dbReference>
<feature type="transmembrane region" description="Helical" evidence="3">
    <location>
        <begin position="21"/>
        <end position="44"/>
    </location>
</feature>
<keyword evidence="2" id="KW-1003">Cell membrane</keyword>
<dbReference type="EMBL" id="CP099422">
    <property type="protein sequence ID" value="USW53999.1"/>
    <property type="molecule type" value="Genomic_DNA"/>
</dbReference>
<comment type="subcellular location">
    <subcellularLocation>
        <location evidence="1">Cell inner membrane</location>
        <topology evidence="1">Multi-pass membrane protein</topology>
    </subcellularLocation>
</comment>
<feature type="transmembrane region" description="Helical" evidence="3">
    <location>
        <begin position="300"/>
        <end position="322"/>
    </location>
</feature>
<evidence type="ECO:0000256" key="2">
    <source>
        <dbReference type="ARBA" id="ARBA00022475"/>
    </source>
</evidence>
<dbReference type="PANTHER" id="PTHR43702:SF3">
    <property type="entry name" value="PROTEIN TSGA"/>
    <property type="match status" value="1"/>
</dbReference>
<dbReference type="PANTHER" id="PTHR43702">
    <property type="entry name" value="L-FUCOSE-PROTON SYMPORTER"/>
    <property type="match status" value="1"/>
</dbReference>
<feature type="transmembrane region" description="Helical" evidence="3">
    <location>
        <begin position="92"/>
        <end position="112"/>
    </location>
</feature>
<keyword evidence="5" id="KW-1185">Reference proteome</keyword>
<dbReference type="SUPFAM" id="SSF103473">
    <property type="entry name" value="MFS general substrate transporter"/>
    <property type="match status" value="1"/>
</dbReference>
<dbReference type="OrthoDB" id="546893at2759"/>
<evidence type="ECO:0000313" key="4">
    <source>
        <dbReference type="EMBL" id="USW53999.1"/>
    </source>
</evidence>
<feature type="transmembrane region" description="Helical" evidence="3">
    <location>
        <begin position="209"/>
        <end position="235"/>
    </location>
</feature>
<evidence type="ECO:0000313" key="5">
    <source>
        <dbReference type="Proteomes" id="UP001056384"/>
    </source>
</evidence>
<protein>
    <submittedName>
        <fullName evidence="4">MFS transporter superfamily</fullName>
    </submittedName>
</protein>
<dbReference type="AlphaFoldDB" id="A0A9Q9EL63"/>
<dbReference type="InterPro" id="IPR050375">
    <property type="entry name" value="MFS_TsgA-like"/>
</dbReference>
<dbReference type="Proteomes" id="UP001056384">
    <property type="component" value="Chromosome 5"/>
</dbReference>
<keyword evidence="3" id="KW-0472">Membrane</keyword>
<sequence length="428" mass="46169">MAQNCFQRRSLRVSNATRTSAANLTLRQSLFPLALVTGFSYGLLDALNSHFQKTLGIDRARSAGLQAAYFGAYPLASLGHANWILRHYGYKAVFIWGLVLYGVGFCVSIFVIGNGLGSSETATNPYITVCGPARYAEMRINLSQAFNGIGSVVAPLMGSYIFSKDVSDNTSSLQDVQYVVTIPEITDADLTSEDETANQDQSFWKNYKLFHAAFAQFCYVGSQVAVASFFINYVIETRPNTSRSTAAQFFAGAQGTFAIGRFFGVGLMKYIRPRKVFLVFLSMVVVFTAASIGTKDNAGLTMLYFVLFFESIVFSTIVALGMRGLGKHTKRGSGLIIGGVVGGAVVPPILGAISDVPDSGTAYAFGVPLVFFILSWTYPFCVNFIAPYRIAADDVGVVSTTQYSGATEDIDDGSSVLAKATIARVEKV</sequence>
<proteinExistence type="predicted"/>
<feature type="transmembrane region" description="Helical" evidence="3">
    <location>
        <begin position="64"/>
        <end position="85"/>
    </location>
</feature>
<dbReference type="Gene3D" id="1.20.1250.20">
    <property type="entry name" value="MFS general substrate transporter like domains"/>
    <property type="match status" value="2"/>
</dbReference>